<evidence type="ECO:0000256" key="8">
    <source>
        <dbReference type="RuleBase" id="RU000488"/>
    </source>
</evidence>
<evidence type="ECO:0000256" key="9">
    <source>
        <dbReference type="SAM" id="Phobius"/>
    </source>
</evidence>
<keyword evidence="6 7" id="KW-0472">Membrane</keyword>
<accession>A0AAD4PLP0</accession>
<evidence type="ECO:0000313" key="11">
    <source>
        <dbReference type="Proteomes" id="UP001200034"/>
    </source>
</evidence>
<evidence type="ECO:0000256" key="6">
    <source>
        <dbReference type="ARBA" id="ARBA00023136"/>
    </source>
</evidence>
<feature type="repeat" description="Solcar" evidence="7">
    <location>
        <begin position="12"/>
        <end position="105"/>
    </location>
</feature>
<comment type="similarity">
    <text evidence="2 8">Belongs to the mitochondrial carrier (TC 2.A.29) family.</text>
</comment>
<dbReference type="InterPro" id="IPR023395">
    <property type="entry name" value="MCP_dom_sf"/>
</dbReference>
<dbReference type="FunFam" id="1.50.40.10:FF:000202">
    <property type="entry name" value="AT11877p"/>
    <property type="match status" value="1"/>
</dbReference>
<feature type="transmembrane region" description="Helical" evidence="9">
    <location>
        <begin position="178"/>
        <end position="200"/>
    </location>
</feature>
<dbReference type="GO" id="GO:0016020">
    <property type="term" value="C:membrane"/>
    <property type="evidence" value="ECO:0007669"/>
    <property type="project" value="UniProtKB-SubCell"/>
</dbReference>
<keyword evidence="9" id="KW-1133">Transmembrane helix</keyword>
<reference evidence="10" key="1">
    <citation type="journal article" date="2021" name="Mol. Ecol. Resour.">
        <title>Phylogenomic analyses of the genus Drosophila reveals genomic signals of climate adaptation.</title>
        <authorList>
            <person name="Li F."/>
            <person name="Rane R.V."/>
            <person name="Luria V."/>
            <person name="Xiong Z."/>
            <person name="Chen J."/>
            <person name="Li Z."/>
            <person name="Catullo R.A."/>
            <person name="Griffin P.C."/>
            <person name="Schiffer M."/>
            <person name="Pearce S."/>
            <person name="Lee S.F."/>
            <person name="McElroy K."/>
            <person name="Stocker A."/>
            <person name="Shirriffs J."/>
            <person name="Cockerell F."/>
            <person name="Coppin C."/>
            <person name="Sgro C.M."/>
            <person name="Karger A."/>
            <person name="Cain J.W."/>
            <person name="Weber J.A."/>
            <person name="Santpere G."/>
            <person name="Kirschner M.W."/>
            <person name="Hoffmann A.A."/>
            <person name="Oakeshott J.G."/>
            <person name="Zhang G."/>
        </authorList>
    </citation>
    <scope>NUCLEOTIDE SEQUENCE</scope>
    <source>
        <strain evidence="10">BGI-SZ-2011g</strain>
    </source>
</reference>
<dbReference type="PRINTS" id="PR00926">
    <property type="entry name" value="MITOCARRIER"/>
</dbReference>
<keyword evidence="4 7" id="KW-0812">Transmembrane</keyword>
<evidence type="ECO:0000256" key="3">
    <source>
        <dbReference type="ARBA" id="ARBA00022448"/>
    </source>
</evidence>
<feature type="repeat" description="Solcar" evidence="7">
    <location>
        <begin position="222"/>
        <end position="316"/>
    </location>
</feature>
<keyword evidence="11" id="KW-1185">Reference proteome</keyword>
<dbReference type="Gene3D" id="1.50.40.10">
    <property type="entry name" value="Mitochondrial carrier domain"/>
    <property type="match status" value="1"/>
</dbReference>
<dbReference type="SUPFAM" id="SSF103506">
    <property type="entry name" value="Mitochondrial carrier"/>
    <property type="match status" value="1"/>
</dbReference>
<comment type="caution">
    <text evidence="10">The sequence shown here is derived from an EMBL/GenBank/DDBJ whole genome shotgun (WGS) entry which is preliminary data.</text>
</comment>
<evidence type="ECO:0000313" key="10">
    <source>
        <dbReference type="EMBL" id="KAH8371408.1"/>
    </source>
</evidence>
<evidence type="ECO:0000256" key="4">
    <source>
        <dbReference type="ARBA" id="ARBA00022692"/>
    </source>
</evidence>
<dbReference type="Pfam" id="PF00153">
    <property type="entry name" value="Mito_carr"/>
    <property type="match status" value="3"/>
</dbReference>
<evidence type="ECO:0000256" key="5">
    <source>
        <dbReference type="ARBA" id="ARBA00022737"/>
    </source>
</evidence>
<dbReference type="EMBL" id="JAJJHW010002585">
    <property type="protein sequence ID" value="KAH8371408.1"/>
    <property type="molecule type" value="Genomic_DNA"/>
</dbReference>
<keyword evidence="5" id="KW-0677">Repeat</keyword>
<gene>
    <name evidence="10" type="ORF">KR093_007203</name>
</gene>
<evidence type="ECO:0000256" key="2">
    <source>
        <dbReference type="ARBA" id="ARBA00006375"/>
    </source>
</evidence>
<organism evidence="10 11">
    <name type="scientific">Drosophila rubida</name>
    <dbReference type="NCBI Taxonomy" id="30044"/>
    <lineage>
        <taxon>Eukaryota</taxon>
        <taxon>Metazoa</taxon>
        <taxon>Ecdysozoa</taxon>
        <taxon>Arthropoda</taxon>
        <taxon>Hexapoda</taxon>
        <taxon>Insecta</taxon>
        <taxon>Pterygota</taxon>
        <taxon>Neoptera</taxon>
        <taxon>Endopterygota</taxon>
        <taxon>Diptera</taxon>
        <taxon>Brachycera</taxon>
        <taxon>Muscomorpha</taxon>
        <taxon>Ephydroidea</taxon>
        <taxon>Drosophilidae</taxon>
        <taxon>Drosophila</taxon>
    </lineage>
</organism>
<dbReference type="Proteomes" id="UP001200034">
    <property type="component" value="Unassembled WGS sequence"/>
</dbReference>
<evidence type="ECO:0008006" key="12">
    <source>
        <dbReference type="Google" id="ProtNLM"/>
    </source>
</evidence>
<dbReference type="AlphaFoldDB" id="A0AAD4PLP0"/>
<dbReference type="GO" id="GO:0055085">
    <property type="term" value="P:transmembrane transport"/>
    <property type="evidence" value="ECO:0007669"/>
    <property type="project" value="InterPro"/>
</dbReference>
<feature type="repeat" description="Solcar" evidence="7">
    <location>
        <begin position="115"/>
        <end position="203"/>
    </location>
</feature>
<dbReference type="PANTHER" id="PTHR24089">
    <property type="entry name" value="SOLUTE CARRIER FAMILY 25"/>
    <property type="match status" value="1"/>
</dbReference>
<sequence>MKDQNAPRNSPTVQLLQAVGGGVSGAITRFVSQPFDVLKIRFQLQVEPLKAKSNESKYGGMLQAFKTIYREEGIRGVWKGHLAGQVMSISYALVQFWSYEQLRNAAAKKKFFHEHNHFSYFVCGGTAGCIGTIVAQPFDVVRTRVVAADPDSRTSQLGAISGAFRVFRNEGFRGISSGMALTLLQIYPLVGANFLFYKLFNRMLVNIGEYVTDKQNPKHTIPGPLLFISGGMSGVVSKMLVYPADVIKKRLMLHHFEDDRKSFGENPKCSSVRECIANTLKYEGPSGFYKGMLPTLYKSGVMTACYFTIYDTFNHYVTQAYKRYERDQEDEKQTQAKKGKW</sequence>
<comment type="subcellular location">
    <subcellularLocation>
        <location evidence="1">Membrane</location>
        <topology evidence="1">Multi-pass membrane protein</topology>
    </subcellularLocation>
</comment>
<name>A0AAD4PLP0_9MUSC</name>
<proteinExistence type="inferred from homology"/>
<dbReference type="PROSITE" id="PS50920">
    <property type="entry name" value="SOLCAR"/>
    <property type="match status" value="3"/>
</dbReference>
<dbReference type="InterPro" id="IPR002067">
    <property type="entry name" value="MCP"/>
</dbReference>
<evidence type="ECO:0000256" key="7">
    <source>
        <dbReference type="PROSITE-ProRule" id="PRU00282"/>
    </source>
</evidence>
<keyword evidence="3 8" id="KW-0813">Transport</keyword>
<evidence type="ECO:0000256" key="1">
    <source>
        <dbReference type="ARBA" id="ARBA00004141"/>
    </source>
</evidence>
<protein>
    <recommendedName>
        <fullName evidence="12">Mitochondrial thiamine pyrophosphate carrier</fullName>
    </recommendedName>
</protein>
<dbReference type="InterPro" id="IPR018108">
    <property type="entry name" value="MCP_transmembrane"/>
</dbReference>